<keyword evidence="3" id="KW-1185">Reference proteome</keyword>
<feature type="region of interest" description="Disordered" evidence="1">
    <location>
        <begin position="1"/>
        <end position="23"/>
    </location>
</feature>
<evidence type="ECO:0000313" key="3">
    <source>
        <dbReference type="Proteomes" id="UP001152533"/>
    </source>
</evidence>
<protein>
    <submittedName>
        <fullName evidence="2">Uncharacterized protein</fullName>
    </submittedName>
</protein>
<evidence type="ECO:0000313" key="2">
    <source>
        <dbReference type="EMBL" id="CAI0645582.1"/>
    </source>
</evidence>
<feature type="compositionally biased region" description="Low complexity" evidence="1">
    <location>
        <begin position="135"/>
        <end position="149"/>
    </location>
</feature>
<reference evidence="2" key="1">
    <citation type="submission" date="2022-08" db="EMBL/GenBank/DDBJ databases">
        <authorList>
            <person name="Giroux E."/>
            <person name="Giroux E."/>
        </authorList>
    </citation>
    <scope>NUCLEOTIDE SEQUENCE</scope>
    <source>
        <strain evidence="2">H1091258</strain>
    </source>
</reference>
<organism evidence="2 3">
    <name type="scientific">Colletotrichum noveboracense</name>
    <dbReference type="NCBI Taxonomy" id="2664923"/>
    <lineage>
        <taxon>Eukaryota</taxon>
        <taxon>Fungi</taxon>
        <taxon>Dikarya</taxon>
        <taxon>Ascomycota</taxon>
        <taxon>Pezizomycotina</taxon>
        <taxon>Sordariomycetes</taxon>
        <taxon>Hypocreomycetidae</taxon>
        <taxon>Glomerellales</taxon>
        <taxon>Glomerellaceae</taxon>
        <taxon>Colletotrichum</taxon>
        <taxon>Colletotrichum gloeosporioides species complex</taxon>
    </lineage>
</organism>
<feature type="region of interest" description="Disordered" evidence="1">
    <location>
        <begin position="111"/>
        <end position="152"/>
    </location>
</feature>
<dbReference type="Proteomes" id="UP001152533">
    <property type="component" value="Unassembled WGS sequence"/>
</dbReference>
<comment type="caution">
    <text evidence="2">The sequence shown here is derived from an EMBL/GenBank/DDBJ whole genome shotgun (WGS) entry which is preliminary data.</text>
</comment>
<dbReference type="EMBL" id="CAMGZC010000255">
    <property type="protein sequence ID" value="CAI0645582.1"/>
    <property type="molecule type" value="Genomic_DNA"/>
</dbReference>
<feature type="compositionally biased region" description="Basic and acidic residues" evidence="1">
    <location>
        <begin position="369"/>
        <end position="378"/>
    </location>
</feature>
<feature type="compositionally biased region" description="Basic and acidic residues" evidence="1">
    <location>
        <begin position="395"/>
        <end position="408"/>
    </location>
</feature>
<gene>
    <name evidence="2" type="ORF">CGXH109_LOCUS46667</name>
</gene>
<name>A0A9W4W7F3_9PEZI</name>
<feature type="region of interest" description="Disordered" evidence="1">
    <location>
        <begin position="295"/>
        <end position="344"/>
    </location>
</feature>
<sequence>MTQPAFSLAAPSTPRHPPKKGRKRPWVRPFYVIYITNHRRISFTFDCFSHQSLKPQPPSTFHITPHSTTVTDITFTIMMPTLMGGPLPGVVPMSYHQDTFLDDLSRQMALSQASRRLSRGSNGQRTGSAMRVVKPTSANNSPRSSSSMQARRRTMMNDGNLARRRQQVMDHVPMPEYSSQPRPSRPLSWHPSTFQQQQHKLPVQQSVAHYPFPATTSAYHETDSYTAYQQFPPTPAAYSCSTSPAAAFSPLSLPLGAYDGSSYLPVEGWNVPQQAPPAYVSSTEAAGYAEPFPALPSTLPDLTPSTTSTSWNSYPMDGFTSTSPPTPETLPQAQQPQPIVPNEDTIPYQPLDEPEEEGEILVGMGLYDAPDKYDHDPQLDASRSAMSSLLGAPYRPREGTGKGLKLEESWQPPEESDDEDQEDADGEDQD</sequence>
<feature type="region of interest" description="Disordered" evidence="1">
    <location>
        <begin position="367"/>
        <end position="430"/>
    </location>
</feature>
<feature type="compositionally biased region" description="Polar residues" evidence="1">
    <location>
        <begin position="111"/>
        <end position="127"/>
    </location>
</feature>
<feature type="compositionally biased region" description="Low complexity" evidence="1">
    <location>
        <begin position="295"/>
        <end position="310"/>
    </location>
</feature>
<feature type="compositionally biased region" description="Acidic residues" evidence="1">
    <location>
        <begin position="414"/>
        <end position="430"/>
    </location>
</feature>
<proteinExistence type="predicted"/>
<dbReference type="AlphaFoldDB" id="A0A9W4W7F3"/>
<accession>A0A9W4W7F3</accession>
<evidence type="ECO:0000256" key="1">
    <source>
        <dbReference type="SAM" id="MobiDB-lite"/>
    </source>
</evidence>